<gene>
    <name evidence="2" type="ORF">GCM10012282_22520</name>
</gene>
<accession>A0A917NSX7</accession>
<proteinExistence type="predicted"/>
<keyword evidence="1" id="KW-0732">Signal</keyword>
<reference evidence="2" key="2">
    <citation type="submission" date="2020-09" db="EMBL/GenBank/DDBJ databases">
        <authorList>
            <person name="Sun Q."/>
            <person name="Zhou Y."/>
        </authorList>
    </citation>
    <scope>NUCLEOTIDE SEQUENCE</scope>
    <source>
        <strain evidence="2">CGMCC 4.7272</strain>
    </source>
</reference>
<comment type="caution">
    <text evidence="2">The sequence shown here is derived from an EMBL/GenBank/DDBJ whole genome shotgun (WGS) entry which is preliminary data.</text>
</comment>
<protein>
    <recommendedName>
        <fullName evidence="4">Lipoprotein</fullName>
    </recommendedName>
</protein>
<dbReference type="Proteomes" id="UP000625682">
    <property type="component" value="Unassembled WGS sequence"/>
</dbReference>
<sequence>MRGSVCRGWAVLGVVAVLAGGSAGCTSEADSGPRAEACVDGRYSWSGVRHREKLTALADPITFEKKTDSYSALLKPVADTVHRPKVTGAPAGVGAARVIKALGEHLKVHEPLADPSETERAEDSHYFEADTGDLKGSYYAWGWINFVDADFTYTCVGSTTSRKGHVRTWDTVGSGFLHCSSDAETAAGRAAARQTCPAGSAAAKAA</sequence>
<dbReference type="AlphaFoldDB" id="A0A917NSX7"/>
<dbReference type="RefSeq" id="WP_189147143.1">
    <property type="nucleotide sequence ID" value="NZ_BAABER010000002.1"/>
</dbReference>
<feature type="chain" id="PRO_5039588544" description="Lipoprotein" evidence="1">
    <location>
        <begin position="20"/>
        <end position="206"/>
    </location>
</feature>
<reference evidence="2" key="1">
    <citation type="journal article" date="2014" name="Int. J. Syst. Evol. Microbiol.">
        <title>Complete genome sequence of Corynebacterium casei LMG S-19264T (=DSM 44701T), isolated from a smear-ripened cheese.</title>
        <authorList>
            <consortium name="US DOE Joint Genome Institute (JGI-PGF)"/>
            <person name="Walter F."/>
            <person name="Albersmeier A."/>
            <person name="Kalinowski J."/>
            <person name="Ruckert C."/>
        </authorList>
    </citation>
    <scope>NUCLEOTIDE SEQUENCE</scope>
    <source>
        <strain evidence="2">CGMCC 4.7272</strain>
    </source>
</reference>
<dbReference type="PROSITE" id="PS51257">
    <property type="entry name" value="PROKAR_LIPOPROTEIN"/>
    <property type="match status" value="1"/>
</dbReference>
<name>A0A917NSX7_9ACTN</name>
<keyword evidence="3" id="KW-1185">Reference proteome</keyword>
<evidence type="ECO:0008006" key="4">
    <source>
        <dbReference type="Google" id="ProtNLM"/>
    </source>
</evidence>
<organism evidence="2 3">
    <name type="scientific">Streptomyces lacrimifluminis</name>
    <dbReference type="NCBI Taxonomy" id="1500077"/>
    <lineage>
        <taxon>Bacteria</taxon>
        <taxon>Bacillati</taxon>
        <taxon>Actinomycetota</taxon>
        <taxon>Actinomycetes</taxon>
        <taxon>Kitasatosporales</taxon>
        <taxon>Streptomycetaceae</taxon>
        <taxon>Streptomyces</taxon>
    </lineage>
</organism>
<evidence type="ECO:0000313" key="3">
    <source>
        <dbReference type="Proteomes" id="UP000625682"/>
    </source>
</evidence>
<dbReference type="EMBL" id="BMMU01000005">
    <property type="protein sequence ID" value="GGJ25453.1"/>
    <property type="molecule type" value="Genomic_DNA"/>
</dbReference>
<evidence type="ECO:0000256" key="1">
    <source>
        <dbReference type="SAM" id="SignalP"/>
    </source>
</evidence>
<evidence type="ECO:0000313" key="2">
    <source>
        <dbReference type="EMBL" id="GGJ25453.1"/>
    </source>
</evidence>
<feature type="signal peptide" evidence="1">
    <location>
        <begin position="1"/>
        <end position="19"/>
    </location>
</feature>